<evidence type="ECO:0000256" key="1">
    <source>
        <dbReference type="ARBA" id="ARBA00022801"/>
    </source>
</evidence>
<dbReference type="InterPro" id="IPR001932">
    <property type="entry name" value="PPM-type_phosphatase-like_dom"/>
</dbReference>
<dbReference type="SUPFAM" id="SSF81606">
    <property type="entry name" value="PP2C-like"/>
    <property type="match status" value="1"/>
</dbReference>
<name>A0ABT1PSW3_9ACTN</name>
<organism evidence="4 5">
    <name type="scientific">Streptomyces humicola</name>
    <dbReference type="NCBI Taxonomy" id="2953240"/>
    <lineage>
        <taxon>Bacteria</taxon>
        <taxon>Bacillati</taxon>
        <taxon>Actinomycetota</taxon>
        <taxon>Actinomycetes</taxon>
        <taxon>Kitasatosporales</taxon>
        <taxon>Streptomycetaceae</taxon>
        <taxon>Streptomyces</taxon>
    </lineage>
</organism>
<dbReference type="Pfam" id="PF07228">
    <property type="entry name" value="SpoIIE"/>
    <property type="match status" value="1"/>
</dbReference>
<evidence type="ECO:0000259" key="3">
    <source>
        <dbReference type="SMART" id="SM00331"/>
    </source>
</evidence>
<gene>
    <name evidence="4" type="ORF">NGB36_03250</name>
</gene>
<keyword evidence="2" id="KW-1133">Transmembrane helix</keyword>
<feature type="transmembrane region" description="Helical" evidence="2">
    <location>
        <begin position="69"/>
        <end position="85"/>
    </location>
</feature>
<dbReference type="SMART" id="SM00331">
    <property type="entry name" value="PP2C_SIG"/>
    <property type="match status" value="1"/>
</dbReference>
<dbReference type="PANTHER" id="PTHR43156">
    <property type="entry name" value="STAGE II SPORULATION PROTEIN E-RELATED"/>
    <property type="match status" value="1"/>
</dbReference>
<dbReference type="InterPro" id="IPR052016">
    <property type="entry name" value="Bact_Sigma-Reg"/>
</dbReference>
<comment type="caution">
    <text evidence="4">The sequence shown here is derived from an EMBL/GenBank/DDBJ whole genome shotgun (WGS) entry which is preliminary data.</text>
</comment>
<keyword evidence="2" id="KW-0812">Transmembrane</keyword>
<dbReference type="EMBL" id="JANFNG010000001">
    <property type="protein sequence ID" value="MCQ4079640.1"/>
    <property type="molecule type" value="Genomic_DNA"/>
</dbReference>
<evidence type="ECO:0000256" key="2">
    <source>
        <dbReference type="SAM" id="Phobius"/>
    </source>
</evidence>
<evidence type="ECO:0000313" key="5">
    <source>
        <dbReference type="Proteomes" id="UP001057702"/>
    </source>
</evidence>
<dbReference type="InterPro" id="IPR036457">
    <property type="entry name" value="PPM-type-like_dom_sf"/>
</dbReference>
<dbReference type="RefSeq" id="WP_255918479.1">
    <property type="nucleotide sequence ID" value="NZ_JANFNG010000001.1"/>
</dbReference>
<dbReference type="Proteomes" id="UP001057702">
    <property type="component" value="Unassembled WGS sequence"/>
</dbReference>
<accession>A0ABT1PSW3</accession>
<keyword evidence="2" id="KW-0472">Membrane</keyword>
<dbReference type="Gene3D" id="3.60.40.10">
    <property type="entry name" value="PPM-type phosphatase domain"/>
    <property type="match status" value="1"/>
</dbReference>
<keyword evidence="5" id="KW-1185">Reference proteome</keyword>
<protein>
    <submittedName>
        <fullName evidence="4">Serine/threonine-protein phosphatase</fullName>
    </submittedName>
</protein>
<feature type="domain" description="PPM-type phosphatase" evidence="3">
    <location>
        <begin position="147"/>
        <end position="361"/>
    </location>
</feature>
<proteinExistence type="predicted"/>
<keyword evidence="1" id="KW-0378">Hydrolase</keyword>
<sequence>MADGRAQETRLPPPRLSPRARRFVVGAYLLIAAVVVLDLATGPRSTFSPILAAVPVLAAIATRKARVPLLAGLAGLICVGLLSLANQGVPAIVHATSAVTVLAVTFTSTATVILVAARERELAQVRSVAETAQKALLRAVPRRIGPFRIAVRYLAAAAEARIGGDLYEVLPTEHGTRLLLGDVRGKGLAAVEAAVDVLGVFRDAARAEPDLAAVADRLDAALALRGAGEEFVTAVLATLPDDGDSAVVVNCGHPPPMLLHAGSAAEVEPPSFAPPLALLAMVGGGYTARPVPLTRGDLLLFYTDGLSEARDAESRFYPLAERLTGMPQDDPDALLDRLVEDVRHYVHGGLDDDAALVAVRREL</sequence>
<reference evidence="4" key="1">
    <citation type="submission" date="2022-06" db="EMBL/GenBank/DDBJ databases">
        <title>Draft genome sequence of Streptomyces sp. RB6PN25 isolated from peat swamp forest in Thailand.</title>
        <authorList>
            <person name="Duangmal K."/>
            <person name="Klaysubun C."/>
        </authorList>
    </citation>
    <scope>NUCLEOTIDE SEQUENCE</scope>
    <source>
        <strain evidence="4">RB6PN25</strain>
    </source>
</reference>
<dbReference type="PANTHER" id="PTHR43156:SF2">
    <property type="entry name" value="STAGE II SPORULATION PROTEIN E"/>
    <property type="match status" value="1"/>
</dbReference>
<feature type="transmembrane region" description="Helical" evidence="2">
    <location>
        <begin position="91"/>
        <end position="117"/>
    </location>
</feature>
<evidence type="ECO:0000313" key="4">
    <source>
        <dbReference type="EMBL" id="MCQ4079640.1"/>
    </source>
</evidence>
<feature type="transmembrane region" description="Helical" evidence="2">
    <location>
        <begin position="20"/>
        <end position="40"/>
    </location>
</feature>
<feature type="transmembrane region" description="Helical" evidence="2">
    <location>
        <begin position="46"/>
        <end position="62"/>
    </location>
</feature>